<feature type="transmembrane region" description="Helical" evidence="1">
    <location>
        <begin position="45"/>
        <end position="64"/>
    </location>
</feature>
<keyword evidence="3" id="KW-1185">Reference proteome</keyword>
<protein>
    <submittedName>
        <fullName evidence="2">Uncharacterized protein</fullName>
    </submittedName>
</protein>
<name>A0A1C4AX42_9BACT</name>
<evidence type="ECO:0000313" key="3">
    <source>
        <dbReference type="Proteomes" id="UP000242818"/>
    </source>
</evidence>
<evidence type="ECO:0000256" key="1">
    <source>
        <dbReference type="SAM" id="Phobius"/>
    </source>
</evidence>
<proteinExistence type="predicted"/>
<accession>A0A1C4AX42</accession>
<evidence type="ECO:0000313" key="2">
    <source>
        <dbReference type="EMBL" id="SCB99068.1"/>
    </source>
</evidence>
<gene>
    <name evidence="2" type="ORF">GA0116948_102321</name>
</gene>
<dbReference type="EMBL" id="FMAR01000002">
    <property type="protein sequence ID" value="SCB99068.1"/>
    <property type="molecule type" value="Genomic_DNA"/>
</dbReference>
<keyword evidence="1" id="KW-0812">Transmembrane</keyword>
<organism evidence="2 3">
    <name type="scientific">Chitinophaga costaii</name>
    <dbReference type="NCBI Taxonomy" id="1335309"/>
    <lineage>
        <taxon>Bacteria</taxon>
        <taxon>Pseudomonadati</taxon>
        <taxon>Bacteroidota</taxon>
        <taxon>Chitinophagia</taxon>
        <taxon>Chitinophagales</taxon>
        <taxon>Chitinophagaceae</taxon>
        <taxon>Chitinophaga</taxon>
    </lineage>
</organism>
<keyword evidence="1" id="KW-0472">Membrane</keyword>
<sequence length="80" mass="7834">MKTQELSLAEMQDINGGGLLSSLGANLLLNLTGSLNTSNPASSNLGLTGILTLLGIGVGLSAAVSKGGLGLNLVLSTPSL</sequence>
<keyword evidence="1" id="KW-1133">Transmembrane helix</keyword>
<dbReference type="RefSeq" id="WP_089709443.1">
    <property type="nucleotide sequence ID" value="NZ_FMAR01000002.1"/>
</dbReference>
<dbReference type="Proteomes" id="UP000242818">
    <property type="component" value="Unassembled WGS sequence"/>
</dbReference>
<dbReference type="AlphaFoldDB" id="A0A1C4AX42"/>
<reference evidence="2 3" key="1">
    <citation type="submission" date="2016-08" db="EMBL/GenBank/DDBJ databases">
        <authorList>
            <person name="Seilhamer J.J."/>
        </authorList>
    </citation>
    <scope>NUCLEOTIDE SEQUENCE [LARGE SCALE GENOMIC DNA]</scope>
    <source>
        <strain evidence="2 3">A37T2</strain>
    </source>
</reference>